<name>A0A9P4JQY9_9PLEO</name>
<dbReference type="EMBL" id="ML993996">
    <property type="protein sequence ID" value="KAF2200983.1"/>
    <property type="molecule type" value="Genomic_DNA"/>
</dbReference>
<comment type="caution">
    <text evidence="1">The sequence shown here is derived from an EMBL/GenBank/DDBJ whole genome shotgun (WGS) entry which is preliminary data.</text>
</comment>
<organism evidence="1 2">
    <name type="scientific">Delitschia confertaspora ATCC 74209</name>
    <dbReference type="NCBI Taxonomy" id="1513339"/>
    <lineage>
        <taxon>Eukaryota</taxon>
        <taxon>Fungi</taxon>
        <taxon>Dikarya</taxon>
        <taxon>Ascomycota</taxon>
        <taxon>Pezizomycotina</taxon>
        <taxon>Dothideomycetes</taxon>
        <taxon>Pleosporomycetidae</taxon>
        <taxon>Pleosporales</taxon>
        <taxon>Delitschiaceae</taxon>
        <taxon>Delitschia</taxon>
    </lineage>
</organism>
<proteinExistence type="predicted"/>
<evidence type="ECO:0000313" key="2">
    <source>
        <dbReference type="Proteomes" id="UP000799536"/>
    </source>
</evidence>
<dbReference type="Proteomes" id="UP000799536">
    <property type="component" value="Unassembled WGS sequence"/>
</dbReference>
<keyword evidence="2" id="KW-1185">Reference proteome</keyword>
<dbReference type="OrthoDB" id="4149149at2759"/>
<accession>A0A9P4JQY9</accession>
<evidence type="ECO:0000313" key="1">
    <source>
        <dbReference type="EMBL" id="KAF2200983.1"/>
    </source>
</evidence>
<sequence>MIPDADIDERDLEAEWQELYQQMQENRNAGLLSLTRQMPDSEEELDCDLGILDWVSYKAFEDVFNWRTQPDHHQSDMSEVHVNMTNDFLTIMWNKTYDDKDQSDAEFQDHPASFRVLLLQFILVFTHRLSDTNTFTTTESLASLRAEENDRFALWIQTHQPPLYRDQLDPIGQFPLPRDQALENRHELSSALSIHPTKRNWTELDIRQTPALKDLLGLFIQLTANRVRRGDWEMGEEWCDLVAQFMVQAVIEEYLCREEYGPEAFNAVFSFGCPKFKPSERDPDWMKDFRLLFCEKGSQSCKEKEVWSTLRQVYYDELRSITNDDCETIHFLERLTCARVRYPISDFETKVLGFLKELHASFKDKPDLIMIEERKITCHGVPLSAEENEKMFESWGLAC</sequence>
<gene>
    <name evidence="1" type="ORF">GQ43DRAFT_432037</name>
</gene>
<reference evidence="1" key="1">
    <citation type="journal article" date="2020" name="Stud. Mycol.">
        <title>101 Dothideomycetes genomes: a test case for predicting lifestyles and emergence of pathogens.</title>
        <authorList>
            <person name="Haridas S."/>
            <person name="Albert R."/>
            <person name="Binder M."/>
            <person name="Bloem J."/>
            <person name="Labutti K."/>
            <person name="Salamov A."/>
            <person name="Andreopoulos B."/>
            <person name="Baker S."/>
            <person name="Barry K."/>
            <person name="Bills G."/>
            <person name="Bluhm B."/>
            <person name="Cannon C."/>
            <person name="Castanera R."/>
            <person name="Culley D."/>
            <person name="Daum C."/>
            <person name="Ezra D."/>
            <person name="Gonzalez J."/>
            <person name="Henrissat B."/>
            <person name="Kuo A."/>
            <person name="Liang C."/>
            <person name="Lipzen A."/>
            <person name="Lutzoni F."/>
            <person name="Magnuson J."/>
            <person name="Mondo S."/>
            <person name="Nolan M."/>
            <person name="Ohm R."/>
            <person name="Pangilinan J."/>
            <person name="Park H.-J."/>
            <person name="Ramirez L."/>
            <person name="Alfaro M."/>
            <person name="Sun H."/>
            <person name="Tritt A."/>
            <person name="Yoshinaga Y."/>
            <person name="Zwiers L.-H."/>
            <person name="Turgeon B."/>
            <person name="Goodwin S."/>
            <person name="Spatafora J."/>
            <person name="Crous P."/>
            <person name="Grigoriev I."/>
        </authorList>
    </citation>
    <scope>NUCLEOTIDE SEQUENCE</scope>
    <source>
        <strain evidence="1">ATCC 74209</strain>
    </source>
</reference>
<dbReference type="AlphaFoldDB" id="A0A9P4JQY9"/>
<protein>
    <submittedName>
        <fullName evidence="1">Uncharacterized protein</fullName>
    </submittedName>
</protein>